<proteinExistence type="predicted"/>
<sequence length="549" mass="60449">MPYHDEEHPGQPLWQSVLLFCCKGMIEGIMVILFFWLLVQVLFTKQLEVHLQILLLVGLIAFCLSLCLGCVLCWRSHMSEVKDKDAMTSVPAPAEPLTFVQSPPPSLPRQQYEELDGDIVEYPSTFTSPAPSVSELSSLPFSKPARAASEQTHQPKSYFSLRRLNTTPQTAPLHKAIDPSHASLPAFPKLGQLSKKCKTLQRRCMVTGDKLSYNEHSRLTGPSAVSPSMPEERIPLAQLSYGSSASCQQPISPNPCLNFTMAFSPDQQTLAVTVLCLTGTPHRLQDVSVLGSLPPLYPCPIQASAQSSLSPETHSLVLLLKVSSVNELMRCVLRIAIYTREPPSMRGTTLAELEAECGGRDWGSEQQFHFTKELDLNKWRTKKSLISHDAPPCKVLGCPPQIYICSASVSDYGPPHQSHGPQSGTHRKPRPLAGSSSRLSFTLIIFVCTEYQVVINLHNKGVMISSRETEGSSCALWDSSFLLDLPPGEITQLPLLLEFVIMQVLPEGKAVGRVLIGAEAAGAGLAHWRDMCSLQVEQARWHIVQPECL</sequence>
<organism evidence="1 2">
    <name type="scientific">Chaenocephalus aceratus</name>
    <name type="common">Blackfin icefish</name>
    <name type="synonym">Chaenichthys aceratus</name>
    <dbReference type="NCBI Taxonomy" id="36190"/>
    <lineage>
        <taxon>Eukaryota</taxon>
        <taxon>Metazoa</taxon>
        <taxon>Chordata</taxon>
        <taxon>Craniata</taxon>
        <taxon>Vertebrata</taxon>
        <taxon>Euteleostomi</taxon>
        <taxon>Actinopterygii</taxon>
        <taxon>Neopterygii</taxon>
        <taxon>Teleostei</taxon>
        <taxon>Neoteleostei</taxon>
        <taxon>Acanthomorphata</taxon>
        <taxon>Eupercaria</taxon>
        <taxon>Perciformes</taxon>
        <taxon>Notothenioidei</taxon>
        <taxon>Channichthyidae</taxon>
        <taxon>Chaenocephalus</taxon>
    </lineage>
</organism>
<keyword evidence="2" id="KW-1185">Reference proteome</keyword>
<comment type="caution">
    <text evidence="1">The sequence shown here is derived from an EMBL/GenBank/DDBJ whole genome shotgun (WGS) entry which is preliminary data.</text>
</comment>
<accession>A0ACB9XFL9</accession>
<dbReference type="EMBL" id="CM043790">
    <property type="protein sequence ID" value="KAI4825829.1"/>
    <property type="molecule type" value="Genomic_DNA"/>
</dbReference>
<evidence type="ECO:0000313" key="2">
    <source>
        <dbReference type="Proteomes" id="UP001057452"/>
    </source>
</evidence>
<protein>
    <submittedName>
        <fullName evidence="1">Uncharacterized protein</fullName>
    </submittedName>
</protein>
<reference evidence="1" key="1">
    <citation type="submission" date="2022-05" db="EMBL/GenBank/DDBJ databases">
        <title>Chromosome-level genome of Chaenocephalus aceratus.</title>
        <authorList>
            <person name="Park H."/>
        </authorList>
    </citation>
    <scope>NUCLEOTIDE SEQUENCE</scope>
    <source>
        <strain evidence="1">KU_202001</strain>
    </source>
</reference>
<name>A0ACB9XFL9_CHAAC</name>
<gene>
    <name evidence="1" type="ORF">KUCAC02_021494</name>
</gene>
<dbReference type="Proteomes" id="UP001057452">
    <property type="component" value="Chromosome 6"/>
</dbReference>
<evidence type="ECO:0000313" key="1">
    <source>
        <dbReference type="EMBL" id="KAI4825829.1"/>
    </source>
</evidence>